<reference evidence="1 2" key="1">
    <citation type="journal article" date="2022" name="DNA Res.">
        <title>Chromosomal-level genome assembly of the orchid tree Bauhinia variegata (Leguminosae; Cercidoideae) supports the allotetraploid origin hypothesis of Bauhinia.</title>
        <authorList>
            <person name="Zhong Y."/>
            <person name="Chen Y."/>
            <person name="Zheng D."/>
            <person name="Pang J."/>
            <person name="Liu Y."/>
            <person name="Luo S."/>
            <person name="Meng S."/>
            <person name="Qian L."/>
            <person name="Wei D."/>
            <person name="Dai S."/>
            <person name="Zhou R."/>
        </authorList>
    </citation>
    <scope>NUCLEOTIDE SEQUENCE [LARGE SCALE GENOMIC DNA]</scope>
    <source>
        <strain evidence="1">BV-YZ2020</strain>
    </source>
</reference>
<accession>A0ACB9PXF3</accession>
<comment type="caution">
    <text evidence="1">The sequence shown here is derived from an EMBL/GenBank/DDBJ whole genome shotgun (WGS) entry which is preliminary data.</text>
</comment>
<evidence type="ECO:0000313" key="2">
    <source>
        <dbReference type="Proteomes" id="UP000828941"/>
    </source>
</evidence>
<proteinExistence type="predicted"/>
<gene>
    <name evidence="1" type="ORF">L6164_002182</name>
</gene>
<name>A0ACB9PXF3_BAUVA</name>
<sequence length="394" mass="45569">MTQQGCYKDALASHEIAPYHGPRKVEKWKSALRKAADLSGYHFNGEGLEYEYVFIKKIIEVVNTKINRIPLLKKVPTCILKLPKLEWLHLSKGAKLQFIRKFGEQGQVISSISTEKQICLGGCNFLDGFLPSFLGCFPNMTSLELQGSNLTILPECIQVCQHLSNLNLDNCKQLREIRAIPPKIEVLSARNCTSLMPSALNLLLDENIHSRGNTWFTLPGTRIPEWIDYYGKTSLSFWFRNKFPDVVQFVIGRPMFGSLSFKCSISVNGRVLDEWNHSYSELETGHTFLYNLRLHHDHDFEKYEMVYLEDEWNQAEISFVSKTFEVGRRKEPLVQEKGVYIFDRDRIGRDILFTNPNQYRNPKPMNKQLRWNYQILGLKCCLLLLRVMAIASGY</sequence>
<organism evidence="1 2">
    <name type="scientific">Bauhinia variegata</name>
    <name type="common">Purple orchid tree</name>
    <name type="synonym">Phanera variegata</name>
    <dbReference type="NCBI Taxonomy" id="167791"/>
    <lineage>
        <taxon>Eukaryota</taxon>
        <taxon>Viridiplantae</taxon>
        <taxon>Streptophyta</taxon>
        <taxon>Embryophyta</taxon>
        <taxon>Tracheophyta</taxon>
        <taxon>Spermatophyta</taxon>
        <taxon>Magnoliopsida</taxon>
        <taxon>eudicotyledons</taxon>
        <taxon>Gunneridae</taxon>
        <taxon>Pentapetalae</taxon>
        <taxon>rosids</taxon>
        <taxon>fabids</taxon>
        <taxon>Fabales</taxon>
        <taxon>Fabaceae</taxon>
        <taxon>Cercidoideae</taxon>
        <taxon>Cercideae</taxon>
        <taxon>Bauhiniinae</taxon>
        <taxon>Bauhinia</taxon>
    </lineage>
</organism>
<dbReference type="EMBL" id="CM039427">
    <property type="protein sequence ID" value="KAI4353216.1"/>
    <property type="molecule type" value="Genomic_DNA"/>
</dbReference>
<keyword evidence="2" id="KW-1185">Reference proteome</keyword>
<evidence type="ECO:0000313" key="1">
    <source>
        <dbReference type="EMBL" id="KAI4353216.1"/>
    </source>
</evidence>
<dbReference type="Proteomes" id="UP000828941">
    <property type="component" value="Chromosome 2"/>
</dbReference>
<protein>
    <submittedName>
        <fullName evidence="1">Uncharacterized protein</fullName>
    </submittedName>
</protein>